<dbReference type="Pfam" id="PF12697">
    <property type="entry name" value="Abhydrolase_6"/>
    <property type="match status" value="1"/>
</dbReference>
<dbReference type="SUPFAM" id="SSF53474">
    <property type="entry name" value="alpha/beta-Hydrolases"/>
    <property type="match status" value="1"/>
</dbReference>
<sequence>MSAGALVTGTPGAPTVVLIHGLASSYRVWDRVVPILADRANIVAVQLDSSGTIEDDADDAARLLGPPSIVVGHSRGGLVATALAERRPDLVSELILLCPPWSRASRKSARGPAERALTLPGIGDLLWASASEERQRDAQRSAFAPGTPIPDRFVTDARTRGRRNFATSTRAIDTYLAEAPLPDRLARLPQPARLAFGELDARIRAPTVEFDRSLWTTLRAVGHTPPWEAPDAVADLITRSLRATAP</sequence>
<reference evidence="2 3" key="1">
    <citation type="submission" date="2023-07" db="EMBL/GenBank/DDBJ databases">
        <title>Sorghum-associated microbial communities from plants grown in Nebraska, USA.</title>
        <authorList>
            <person name="Schachtman D."/>
        </authorList>
    </citation>
    <scope>NUCLEOTIDE SEQUENCE [LARGE SCALE GENOMIC DNA]</scope>
    <source>
        <strain evidence="2 3">4272</strain>
    </source>
</reference>
<protein>
    <submittedName>
        <fullName evidence="2">Pimeloyl-ACP methyl ester carboxylesterase</fullName>
    </submittedName>
</protein>
<dbReference type="RefSeq" id="WP_310407331.1">
    <property type="nucleotide sequence ID" value="NZ_JAVDWW010000012.1"/>
</dbReference>
<comment type="caution">
    <text evidence="2">The sequence shown here is derived from an EMBL/GenBank/DDBJ whole genome shotgun (WGS) entry which is preliminary data.</text>
</comment>
<dbReference type="EMBL" id="JAVDWW010000012">
    <property type="protein sequence ID" value="MDR7172392.1"/>
    <property type="molecule type" value="Genomic_DNA"/>
</dbReference>
<dbReference type="InterPro" id="IPR000073">
    <property type="entry name" value="AB_hydrolase_1"/>
</dbReference>
<accession>A0ABU1XR14</accession>
<dbReference type="InterPro" id="IPR029058">
    <property type="entry name" value="AB_hydrolase_fold"/>
</dbReference>
<dbReference type="Proteomes" id="UP001251217">
    <property type="component" value="Unassembled WGS sequence"/>
</dbReference>
<dbReference type="PANTHER" id="PTHR46438">
    <property type="entry name" value="ALPHA/BETA-HYDROLASES SUPERFAMILY PROTEIN"/>
    <property type="match status" value="1"/>
</dbReference>
<evidence type="ECO:0000313" key="3">
    <source>
        <dbReference type="Proteomes" id="UP001251217"/>
    </source>
</evidence>
<evidence type="ECO:0000259" key="1">
    <source>
        <dbReference type="Pfam" id="PF12697"/>
    </source>
</evidence>
<name>A0ABU1XR14_9NOCA</name>
<evidence type="ECO:0000313" key="2">
    <source>
        <dbReference type="EMBL" id="MDR7172392.1"/>
    </source>
</evidence>
<dbReference type="Gene3D" id="3.40.50.1820">
    <property type="entry name" value="alpha/beta hydrolase"/>
    <property type="match status" value="1"/>
</dbReference>
<dbReference type="PANTHER" id="PTHR46438:SF11">
    <property type="entry name" value="LIPASE-RELATED"/>
    <property type="match status" value="1"/>
</dbReference>
<feature type="domain" description="AB hydrolase-1" evidence="1">
    <location>
        <begin position="16"/>
        <end position="235"/>
    </location>
</feature>
<gene>
    <name evidence="2" type="ORF">J2W56_006153</name>
</gene>
<proteinExistence type="predicted"/>
<organism evidence="2 3">
    <name type="scientific">Nocardia kruczakiae</name>
    <dbReference type="NCBI Taxonomy" id="261477"/>
    <lineage>
        <taxon>Bacteria</taxon>
        <taxon>Bacillati</taxon>
        <taxon>Actinomycetota</taxon>
        <taxon>Actinomycetes</taxon>
        <taxon>Mycobacteriales</taxon>
        <taxon>Nocardiaceae</taxon>
        <taxon>Nocardia</taxon>
    </lineage>
</organism>
<keyword evidence="3" id="KW-1185">Reference proteome</keyword>